<comment type="caution">
    <text evidence="1">The sequence shown here is derived from an EMBL/GenBank/DDBJ whole genome shotgun (WGS) entry which is preliminary data.</text>
</comment>
<sequence length="81" mass="9169">MNSEDRALLDNLVALEGKDLTHLTKEEKKIFDTFKAREHEFGIRVEVVSEAPLADVEQGTSPYLINGLEKAYPNQIVIIKE</sequence>
<organism evidence="1 2">
    <name type="scientific">Photobacterium leiognathi subsp. mandapamensis</name>
    <name type="common">Photobacterium mandapamensis</name>
    <dbReference type="NCBI Taxonomy" id="48408"/>
    <lineage>
        <taxon>Bacteria</taxon>
        <taxon>Pseudomonadati</taxon>
        <taxon>Pseudomonadota</taxon>
        <taxon>Gammaproteobacteria</taxon>
        <taxon>Vibrionales</taxon>
        <taxon>Vibrionaceae</taxon>
        <taxon>Photobacterium</taxon>
    </lineage>
</organism>
<proteinExistence type="predicted"/>
<name>A0A2T3KWS0_PHOLD</name>
<accession>A0A2T3KWS0</accession>
<reference evidence="1 2" key="1">
    <citation type="submission" date="2018-03" db="EMBL/GenBank/DDBJ databases">
        <title>Whole genome sequencing of Histamine producing bacteria.</title>
        <authorList>
            <person name="Butler K."/>
        </authorList>
    </citation>
    <scope>NUCLEOTIDE SEQUENCE [LARGE SCALE GENOMIC DNA]</scope>
    <source>
        <strain evidence="1 2">Res.4.1</strain>
    </source>
</reference>
<evidence type="ECO:0000313" key="2">
    <source>
        <dbReference type="Proteomes" id="UP000240530"/>
    </source>
</evidence>
<dbReference type="RefSeq" id="WP_107184751.1">
    <property type="nucleotide sequence ID" value="NZ_JAWQGC010000001.1"/>
</dbReference>
<dbReference type="AlphaFoldDB" id="A0A2T3KWS0"/>
<dbReference type="EMBL" id="PYNS01000005">
    <property type="protein sequence ID" value="PSV11858.1"/>
    <property type="molecule type" value="Genomic_DNA"/>
</dbReference>
<evidence type="ECO:0000313" key="1">
    <source>
        <dbReference type="EMBL" id="PSV11858.1"/>
    </source>
</evidence>
<protein>
    <submittedName>
        <fullName evidence="1">Uncharacterized protein</fullName>
    </submittedName>
</protein>
<gene>
    <name evidence="1" type="ORF">C0W93_08190</name>
</gene>
<dbReference type="Proteomes" id="UP000240530">
    <property type="component" value="Unassembled WGS sequence"/>
</dbReference>